<keyword evidence="4" id="KW-1185">Reference proteome</keyword>
<dbReference type="Pfam" id="PF01391">
    <property type="entry name" value="Collagen"/>
    <property type="match status" value="1"/>
</dbReference>
<dbReference type="SUPFAM" id="SSF101898">
    <property type="entry name" value="NHL repeat"/>
    <property type="match status" value="2"/>
</dbReference>
<dbReference type="Pfam" id="PF06739">
    <property type="entry name" value="SBBP"/>
    <property type="match status" value="6"/>
</dbReference>
<dbReference type="InterPro" id="IPR010620">
    <property type="entry name" value="SBBP_repeat"/>
</dbReference>
<evidence type="ECO:0000259" key="2">
    <source>
        <dbReference type="Pfam" id="PF25778"/>
    </source>
</evidence>
<protein>
    <submittedName>
        <fullName evidence="3">Beta-propeller repeat-containing protein</fullName>
    </submittedName>
</protein>
<feature type="region of interest" description="Disordered" evidence="1">
    <location>
        <begin position="671"/>
        <end position="771"/>
    </location>
</feature>
<sequence>MTAVQDIQQKATYDFGKLPLTFWEYTEQGSSATGFQTKKPGLSIYFAPMEVLFVSKGGGKYEELVLQFLESNANVTMEGRDPAEGKIHYLVGNDPGQWRRNLPTYHEIIYRDLWAGIDLIFKGDGNKLKYDLVVHPSADIASIRLAYRGAESLSLDRDGNLQIHMRQGVKQEAKPVSYQDIDGKRVPVESRFVLHSNAQGCHSFGFQVDSDYHPEYPIIIDPVLIYSTYLGGDNIDSGLHIVVDDSGQAYVAGSTSSDNFPTTPGAFSQTFAGDTDAFITKLNETGTALVFSTYLGGSVFDRATSLAIDTAGNVFITGETRSPDFPVTPGAFQTTFLGVNSVFVTKLDATGSSLIYSTYLEGSGDETGNDIAIDASGNAYVTGVTTSSDFPVTPGAFQTSAPGIINGFVTKLNAAGSALVFSTYLGGSSFNFGTGIVITALGNPIVSGSTFSDDFPVTANAAQPAFGGIEDAFVTRFDPTGSTLEFSTYIGGSDFETGDAIAIDQQENVYITGSTSSMNFPTTPGAFQTVLGGSMDAFVTKLNASGTAFLYSSYLGGTDSDIGLDIVVDTAGNAYVVGSTESADFPITPGAFQSIFGGTEDAFVTVFNTAGNALVYSTYLGGSLRDAGNGVAVDSSFNIYVTGATSSVNFPTSPGAFQTSLMGDQDAFVTKLGTFSPVPGPPGPPGPQGPQGEPGPQGLPGAQGPQGPQGEQGPQGLPGEQGPRGPQGVPGSQGQQGEPGMRGPQGMQGVPGPQGPQGVPGPQGERGPRGFIIIRKKRKRCKRKEKPHVRQSKRKINPRKKTLKIIKMTRKNARKQKGKTYKFKFRAINHVRFLLSYNHYQLNNKGMQSKKYV</sequence>
<dbReference type="PANTHER" id="PTHR35580:SF1">
    <property type="entry name" value="PHYTASE-LIKE DOMAIN-CONTAINING PROTEIN"/>
    <property type="match status" value="1"/>
</dbReference>
<feature type="compositionally biased region" description="Low complexity" evidence="1">
    <location>
        <begin position="690"/>
        <end position="771"/>
    </location>
</feature>
<feature type="domain" description="DUF7948" evidence="2">
    <location>
        <begin position="60"/>
        <end position="223"/>
    </location>
</feature>
<organism evidence="3 4">
    <name type="scientific">Paenibacillus barengoltzii J12</name>
    <dbReference type="NCBI Taxonomy" id="935846"/>
    <lineage>
        <taxon>Bacteria</taxon>
        <taxon>Bacillati</taxon>
        <taxon>Bacillota</taxon>
        <taxon>Bacilli</taxon>
        <taxon>Bacillales</taxon>
        <taxon>Paenibacillaceae</taxon>
        <taxon>Paenibacillus</taxon>
    </lineage>
</organism>
<name>A0ABY1LXF5_9BACL</name>
<reference evidence="3 4" key="1">
    <citation type="submission" date="2017-04" db="EMBL/GenBank/DDBJ databases">
        <authorList>
            <person name="Varghese N."/>
            <person name="Submissions S."/>
        </authorList>
    </citation>
    <scope>NUCLEOTIDE SEQUENCE [LARGE SCALE GENOMIC DNA]</scope>
    <source>
        <strain evidence="3 4">J12</strain>
    </source>
</reference>
<dbReference type="InterPro" id="IPR052918">
    <property type="entry name" value="Motility_Chemotaxis_Reg"/>
</dbReference>
<dbReference type="EMBL" id="FXAE01000016">
    <property type="protein sequence ID" value="SMF22631.1"/>
    <property type="molecule type" value="Genomic_DNA"/>
</dbReference>
<evidence type="ECO:0000313" key="4">
    <source>
        <dbReference type="Proteomes" id="UP000192939"/>
    </source>
</evidence>
<dbReference type="Pfam" id="PF25778">
    <property type="entry name" value="DUF7948"/>
    <property type="match status" value="1"/>
</dbReference>
<evidence type="ECO:0000313" key="3">
    <source>
        <dbReference type="EMBL" id="SMF22631.1"/>
    </source>
</evidence>
<dbReference type="InterPro" id="IPR008160">
    <property type="entry name" value="Collagen"/>
</dbReference>
<accession>A0ABY1LXF5</accession>
<evidence type="ECO:0000256" key="1">
    <source>
        <dbReference type="SAM" id="MobiDB-lite"/>
    </source>
</evidence>
<dbReference type="Proteomes" id="UP000192939">
    <property type="component" value="Unassembled WGS sequence"/>
</dbReference>
<proteinExistence type="predicted"/>
<dbReference type="PANTHER" id="PTHR35580">
    <property type="entry name" value="CELL SURFACE GLYCOPROTEIN (S-LAYER PROTEIN)-LIKE PROTEIN"/>
    <property type="match status" value="1"/>
</dbReference>
<dbReference type="InterPro" id="IPR057708">
    <property type="entry name" value="DUF7948"/>
</dbReference>
<gene>
    <name evidence="3" type="ORF">SAMN02744124_01946</name>
</gene>
<feature type="compositionally biased region" description="Pro residues" evidence="1">
    <location>
        <begin position="678"/>
        <end position="688"/>
    </location>
</feature>
<comment type="caution">
    <text evidence="3">The sequence shown here is derived from an EMBL/GenBank/DDBJ whole genome shotgun (WGS) entry which is preliminary data.</text>
</comment>